<name>A0A0F9LWY1_9ZZZZ</name>
<evidence type="ECO:0000313" key="1">
    <source>
        <dbReference type="EMBL" id="KKM91646.1"/>
    </source>
</evidence>
<proteinExistence type="predicted"/>
<sequence length="143" mass="16482">MPYKTKEARRANDILKRDMVHTTRNKRDKLWRLVNPEGYKLLKTRASLRLYHLKIEVLTYYGGGKCGCVKCGEARLACLSIDHINGKTALVYEDKMPSGKTRHGRDLYCWLKSNGYPSGYQTLCMNCQWVKRYEKGETGGEQG</sequence>
<comment type="caution">
    <text evidence="1">The sequence shown here is derived from an EMBL/GenBank/DDBJ whole genome shotgun (WGS) entry which is preliminary data.</text>
</comment>
<reference evidence="1" key="1">
    <citation type="journal article" date="2015" name="Nature">
        <title>Complex archaea that bridge the gap between prokaryotes and eukaryotes.</title>
        <authorList>
            <person name="Spang A."/>
            <person name="Saw J.H."/>
            <person name="Jorgensen S.L."/>
            <person name="Zaremba-Niedzwiedzka K."/>
            <person name="Martijn J."/>
            <person name="Lind A.E."/>
            <person name="van Eijk R."/>
            <person name="Schleper C."/>
            <person name="Guy L."/>
            <person name="Ettema T.J."/>
        </authorList>
    </citation>
    <scope>NUCLEOTIDE SEQUENCE</scope>
</reference>
<organism evidence="1">
    <name type="scientific">marine sediment metagenome</name>
    <dbReference type="NCBI Taxonomy" id="412755"/>
    <lineage>
        <taxon>unclassified sequences</taxon>
        <taxon>metagenomes</taxon>
        <taxon>ecological metagenomes</taxon>
    </lineage>
</organism>
<accession>A0A0F9LWY1</accession>
<gene>
    <name evidence="1" type="ORF">LCGC14_1226550</name>
</gene>
<dbReference type="EMBL" id="LAZR01006507">
    <property type="protein sequence ID" value="KKM91646.1"/>
    <property type="molecule type" value="Genomic_DNA"/>
</dbReference>
<protein>
    <submittedName>
        <fullName evidence="1">Uncharacterized protein</fullName>
    </submittedName>
</protein>
<dbReference type="AlphaFoldDB" id="A0A0F9LWY1"/>